<organism evidence="2 3">
    <name type="scientific">Nocardiopsis terrae</name>
    <dbReference type="NCBI Taxonomy" id="372655"/>
    <lineage>
        <taxon>Bacteria</taxon>
        <taxon>Bacillati</taxon>
        <taxon>Actinomycetota</taxon>
        <taxon>Actinomycetes</taxon>
        <taxon>Streptosporangiales</taxon>
        <taxon>Nocardiopsidaceae</taxon>
        <taxon>Nocardiopsis</taxon>
    </lineage>
</organism>
<dbReference type="Proteomes" id="UP000598217">
    <property type="component" value="Unassembled WGS sequence"/>
</dbReference>
<keyword evidence="3" id="KW-1185">Reference proteome</keyword>
<name>A0ABR9HJE6_9ACTN</name>
<evidence type="ECO:0000313" key="3">
    <source>
        <dbReference type="Proteomes" id="UP000598217"/>
    </source>
</evidence>
<protein>
    <recommendedName>
        <fullName evidence="4">Lsr2 protein</fullName>
    </recommendedName>
</protein>
<gene>
    <name evidence="2" type="ORF">H4W79_003342</name>
</gene>
<feature type="region of interest" description="Disordered" evidence="1">
    <location>
        <begin position="26"/>
        <end position="54"/>
    </location>
</feature>
<proteinExistence type="predicted"/>
<feature type="region of interest" description="Disordered" evidence="1">
    <location>
        <begin position="71"/>
        <end position="95"/>
    </location>
</feature>
<dbReference type="RefSeq" id="WP_191272270.1">
    <property type="nucleotide sequence ID" value="NZ_BMXJ01000005.1"/>
</dbReference>
<reference evidence="2 3" key="1">
    <citation type="submission" date="2020-10" db="EMBL/GenBank/DDBJ databases">
        <title>Sequencing the genomes of 1000 actinobacteria strains.</title>
        <authorList>
            <person name="Klenk H.-P."/>
        </authorList>
    </citation>
    <scope>NUCLEOTIDE SEQUENCE [LARGE SCALE GENOMIC DNA]</scope>
    <source>
        <strain evidence="2 3">DSM 45157</strain>
    </source>
</reference>
<evidence type="ECO:0000313" key="2">
    <source>
        <dbReference type="EMBL" id="MBE1459128.1"/>
    </source>
</evidence>
<accession>A0ABR9HJE6</accession>
<dbReference type="EMBL" id="JADBDY010000001">
    <property type="protein sequence ID" value="MBE1459128.1"/>
    <property type="molecule type" value="Genomic_DNA"/>
</dbReference>
<evidence type="ECO:0008006" key="4">
    <source>
        <dbReference type="Google" id="ProtNLM"/>
    </source>
</evidence>
<comment type="caution">
    <text evidence="2">The sequence shown here is derived from an EMBL/GenBank/DDBJ whole genome shotgun (WGS) entry which is preliminary data.</text>
</comment>
<evidence type="ECO:0000256" key="1">
    <source>
        <dbReference type="SAM" id="MobiDB-lite"/>
    </source>
</evidence>
<sequence>MARYELSDNEKSVRASIAANERWARTADRTANGERGQAGLQARFEKQVDPDGTLDPEIRARMAENAKAAHFKRMQLASAKARSRNKRIRDGEEAE</sequence>